<dbReference type="EMBL" id="NEVH01015304">
    <property type="protein sequence ID" value="PNF27183.1"/>
    <property type="molecule type" value="Genomic_DNA"/>
</dbReference>
<organism evidence="1 2">
    <name type="scientific">Cryptotermes secundus</name>
    <dbReference type="NCBI Taxonomy" id="105785"/>
    <lineage>
        <taxon>Eukaryota</taxon>
        <taxon>Metazoa</taxon>
        <taxon>Ecdysozoa</taxon>
        <taxon>Arthropoda</taxon>
        <taxon>Hexapoda</taxon>
        <taxon>Insecta</taxon>
        <taxon>Pterygota</taxon>
        <taxon>Neoptera</taxon>
        <taxon>Polyneoptera</taxon>
        <taxon>Dictyoptera</taxon>
        <taxon>Blattodea</taxon>
        <taxon>Blattoidea</taxon>
        <taxon>Termitoidae</taxon>
        <taxon>Kalotermitidae</taxon>
        <taxon>Cryptotermitinae</taxon>
        <taxon>Cryptotermes</taxon>
    </lineage>
</organism>
<accession>A0A2J7QF62</accession>
<dbReference type="InterPro" id="IPR036397">
    <property type="entry name" value="RNaseH_sf"/>
</dbReference>
<gene>
    <name evidence="1" type="ORF">B7P43_G07852</name>
</gene>
<keyword evidence="2" id="KW-1185">Reference proteome</keyword>
<dbReference type="Gene3D" id="3.60.10.10">
    <property type="entry name" value="Endonuclease/exonuclease/phosphatase"/>
    <property type="match status" value="1"/>
</dbReference>
<evidence type="ECO:0008006" key="3">
    <source>
        <dbReference type="Google" id="ProtNLM"/>
    </source>
</evidence>
<protein>
    <recommendedName>
        <fullName evidence="3">Endonuclease/exonuclease/phosphatase domain-containing protein</fullName>
    </recommendedName>
</protein>
<name>A0A2J7QF62_9NEOP</name>
<evidence type="ECO:0000313" key="2">
    <source>
        <dbReference type="Proteomes" id="UP000235965"/>
    </source>
</evidence>
<dbReference type="InterPro" id="IPR036691">
    <property type="entry name" value="Endo/exonu/phosph_ase_sf"/>
</dbReference>
<dbReference type="Proteomes" id="UP000235965">
    <property type="component" value="Unassembled WGS sequence"/>
</dbReference>
<dbReference type="Gene3D" id="3.30.420.10">
    <property type="entry name" value="Ribonuclease H-like superfamily/Ribonuclease H"/>
    <property type="match status" value="1"/>
</dbReference>
<dbReference type="GO" id="GO:0003676">
    <property type="term" value="F:nucleic acid binding"/>
    <property type="evidence" value="ECO:0007669"/>
    <property type="project" value="InterPro"/>
</dbReference>
<comment type="caution">
    <text evidence="1">The sequence shown here is derived from an EMBL/GenBank/DDBJ whole genome shotgun (WGS) entry which is preliminary data.</text>
</comment>
<reference evidence="1 2" key="1">
    <citation type="submission" date="2017-12" db="EMBL/GenBank/DDBJ databases">
        <title>Hemimetabolous genomes reveal molecular basis of termite eusociality.</title>
        <authorList>
            <person name="Harrison M.C."/>
            <person name="Jongepier E."/>
            <person name="Robertson H.M."/>
            <person name="Arning N."/>
            <person name="Bitard-Feildel T."/>
            <person name="Chao H."/>
            <person name="Childers C.P."/>
            <person name="Dinh H."/>
            <person name="Doddapaneni H."/>
            <person name="Dugan S."/>
            <person name="Gowin J."/>
            <person name="Greiner C."/>
            <person name="Han Y."/>
            <person name="Hu H."/>
            <person name="Hughes D.S.T."/>
            <person name="Huylmans A.-K."/>
            <person name="Kemena C."/>
            <person name="Kremer L.P.M."/>
            <person name="Lee S.L."/>
            <person name="Lopez-Ezquerra A."/>
            <person name="Mallet L."/>
            <person name="Monroy-Kuhn J.M."/>
            <person name="Moser A."/>
            <person name="Murali S.C."/>
            <person name="Muzny D.M."/>
            <person name="Otani S."/>
            <person name="Piulachs M.-D."/>
            <person name="Poelchau M."/>
            <person name="Qu J."/>
            <person name="Schaub F."/>
            <person name="Wada-Katsumata A."/>
            <person name="Worley K.C."/>
            <person name="Xie Q."/>
            <person name="Ylla G."/>
            <person name="Poulsen M."/>
            <person name="Gibbs R.A."/>
            <person name="Schal C."/>
            <person name="Richards S."/>
            <person name="Belles X."/>
            <person name="Korb J."/>
            <person name="Bornberg-Bauer E."/>
        </authorList>
    </citation>
    <scope>NUCLEOTIDE SEQUENCE [LARGE SCALE GENOMIC DNA]</scope>
    <source>
        <tissue evidence="1">Whole body</tissue>
    </source>
</reference>
<proteinExistence type="predicted"/>
<dbReference type="AlphaFoldDB" id="A0A2J7QF62"/>
<sequence length="244" mass="29019">MSYIILKGRWCDIIVMNIHAPSEDKIDDIKDRFYEEPEHVFDKFPKYHMKILLGDLNAKVERYKKREYLKDKIDELAMNSKNKNIRDLYRGINDFKRGYQPSSNLVKDESGDLLGDSHNILNRWRNYFSQLLNVHRVSDVRQTEIHTAGPLVPDPSPFEVAVWKSHRTCWTMQTVTPTPCDFWLFPKLKMPLKGARFESREDIMRNATARLITIPKDTFQKGFQQWRKRWEKCAHYQGDYFVGD</sequence>
<evidence type="ECO:0000313" key="1">
    <source>
        <dbReference type="EMBL" id="PNF27183.1"/>
    </source>
</evidence>
<dbReference type="InParanoid" id="A0A2J7QF62"/>
<dbReference type="SUPFAM" id="SSF56219">
    <property type="entry name" value="DNase I-like"/>
    <property type="match status" value="1"/>
</dbReference>